<dbReference type="InterPro" id="IPR055206">
    <property type="entry name" value="DEXQc_SUV3"/>
</dbReference>
<proteinExistence type="predicted"/>
<gene>
    <name evidence="2" type="ORF">PISMIDRAFT_62218</name>
</gene>
<name>A0A0C9YM67_9AGAM</name>
<accession>A0A0C9YM67</accession>
<feature type="non-terminal residue" evidence="2">
    <location>
        <position position="1"/>
    </location>
</feature>
<dbReference type="STRING" id="765257.A0A0C9YM67"/>
<evidence type="ECO:0000259" key="1">
    <source>
        <dbReference type="Pfam" id="PF22527"/>
    </source>
</evidence>
<evidence type="ECO:0000313" key="3">
    <source>
        <dbReference type="Proteomes" id="UP000054018"/>
    </source>
</evidence>
<protein>
    <recommendedName>
        <fullName evidence="1">ATP-dependent RNA helicase SUV3 DEXQ-box helicase domain-containing protein</fullName>
    </recommendedName>
</protein>
<dbReference type="Gene3D" id="3.40.50.300">
    <property type="entry name" value="P-loop containing nucleotide triphosphate hydrolases"/>
    <property type="match status" value="1"/>
</dbReference>
<dbReference type="InterPro" id="IPR027417">
    <property type="entry name" value="P-loop_NTPase"/>
</dbReference>
<evidence type="ECO:0000313" key="2">
    <source>
        <dbReference type="EMBL" id="KIK11387.1"/>
    </source>
</evidence>
<feature type="non-terminal residue" evidence="2">
    <location>
        <position position="51"/>
    </location>
</feature>
<reference evidence="2 3" key="1">
    <citation type="submission" date="2014-04" db="EMBL/GenBank/DDBJ databases">
        <authorList>
            <consortium name="DOE Joint Genome Institute"/>
            <person name="Kuo A."/>
            <person name="Kohler A."/>
            <person name="Costa M.D."/>
            <person name="Nagy L.G."/>
            <person name="Floudas D."/>
            <person name="Copeland A."/>
            <person name="Barry K.W."/>
            <person name="Cichocki N."/>
            <person name="Veneault-Fourrey C."/>
            <person name="LaButti K."/>
            <person name="Lindquist E.A."/>
            <person name="Lipzen A."/>
            <person name="Lundell T."/>
            <person name="Morin E."/>
            <person name="Murat C."/>
            <person name="Sun H."/>
            <person name="Tunlid A."/>
            <person name="Henrissat B."/>
            <person name="Grigoriev I.V."/>
            <person name="Hibbett D.S."/>
            <person name="Martin F."/>
            <person name="Nordberg H.P."/>
            <person name="Cantor M.N."/>
            <person name="Hua S.X."/>
        </authorList>
    </citation>
    <scope>NUCLEOTIDE SEQUENCE [LARGE SCALE GENOMIC DNA]</scope>
    <source>
        <strain evidence="2 3">441</strain>
    </source>
</reference>
<dbReference type="Pfam" id="PF22527">
    <property type="entry name" value="DEXQc_Suv3"/>
    <property type="match status" value="1"/>
</dbReference>
<organism evidence="2 3">
    <name type="scientific">Pisolithus microcarpus 441</name>
    <dbReference type="NCBI Taxonomy" id="765257"/>
    <lineage>
        <taxon>Eukaryota</taxon>
        <taxon>Fungi</taxon>
        <taxon>Dikarya</taxon>
        <taxon>Basidiomycota</taxon>
        <taxon>Agaricomycotina</taxon>
        <taxon>Agaricomycetes</taxon>
        <taxon>Agaricomycetidae</taxon>
        <taxon>Boletales</taxon>
        <taxon>Sclerodermatineae</taxon>
        <taxon>Pisolithaceae</taxon>
        <taxon>Pisolithus</taxon>
    </lineage>
</organism>
<dbReference type="AlphaFoldDB" id="A0A0C9YM67"/>
<sequence length="51" mass="5534">KIIMHVGLTNSGKIHMALRALAAARSGLYAGPLAHEIRVWLNKGQIVPLDM</sequence>
<keyword evidence="3" id="KW-1185">Reference proteome</keyword>
<dbReference type="Proteomes" id="UP000054018">
    <property type="component" value="Unassembled WGS sequence"/>
</dbReference>
<dbReference type="EMBL" id="KN834228">
    <property type="protein sequence ID" value="KIK11387.1"/>
    <property type="molecule type" value="Genomic_DNA"/>
</dbReference>
<dbReference type="HOGENOM" id="CLU_3112090_0_0_1"/>
<reference evidence="3" key="2">
    <citation type="submission" date="2015-01" db="EMBL/GenBank/DDBJ databases">
        <title>Evolutionary Origins and Diversification of the Mycorrhizal Mutualists.</title>
        <authorList>
            <consortium name="DOE Joint Genome Institute"/>
            <consortium name="Mycorrhizal Genomics Consortium"/>
            <person name="Kohler A."/>
            <person name="Kuo A."/>
            <person name="Nagy L.G."/>
            <person name="Floudas D."/>
            <person name="Copeland A."/>
            <person name="Barry K.W."/>
            <person name="Cichocki N."/>
            <person name="Veneault-Fourrey C."/>
            <person name="LaButti K."/>
            <person name="Lindquist E.A."/>
            <person name="Lipzen A."/>
            <person name="Lundell T."/>
            <person name="Morin E."/>
            <person name="Murat C."/>
            <person name="Riley R."/>
            <person name="Ohm R."/>
            <person name="Sun H."/>
            <person name="Tunlid A."/>
            <person name="Henrissat B."/>
            <person name="Grigoriev I.V."/>
            <person name="Hibbett D.S."/>
            <person name="Martin F."/>
        </authorList>
    </citation>
    <scope>NUCLEOTIDE SEQUENCE [LARGE SCALE GENOMIC DNA]</scope>
    <source>
        <strain evidence="3">441</strain>
    </source>
</reference>
<feature type="domain" description="ATP-dependent RNA helicase SUV3 DEXQ-box helicase" evidence="1">
    <location>
        <begin position="1"/>
        <end position="45"/>
    </location>
</feature>